<dbReference type="InterPro" id="IPR036390">
    <property type="entry name" value="WH_DNA-bd_sf"/>
</dbReference>
<protein>
    <submittedName>
        <fullName evidence="1">Uncharacterized protein</fullName>
    </submittedName>
</protein>
<dbReference type="OrthoDB" id="6626058at2"/>
<dbReference type="InterPro" id="IPR036388">
    <property type="entry name" value="WH-like_DNA-bd_sf"/>
</dbReference>
<dbReference type="KEGG" id="clap:NCTC11466_03522"/>
<dbReference type="RefSeq" id="WP_126357315.1">
    <property type="nucleotide sequence ID" value="NZ_LR134201.1"/>
</dbReference>
<gene>
    <name evidence="1" type="ORF">NCTC11466_03522</name>
</gene>
<name>A0A447V5N0_9ENTR</name>
<evidence type="ECO:0000313" key="1">
    <source>
        <dbReference type="EMBL" id="VEC00020.1"/>
    </source>
</evidence>
<dbReference type="SUPFAM" id="SSF46785">
    <property type="entry name" value="Winged helix' DNA-binding domain"/>
    <property type="match status" value="1"/>
</dbReference>
<dbReference type="Proteomes" id="UP000274122">
    <property type="component" value="Chromosome"/>
</dbReference>
<proteinExistence type="predicted"/>
<accession>A0A447V5N0</accession>
<evidence type="ECO:0000313" key="2">
    <source>
        <dbReference type="Proteomes" id="UP000274122"/>
    </source>
</evidence>
<reference evidence="1 2" key="1">
    <citation type="submission" date="2018-12" db="EMBL/GenBank/DDBJ databases">
        <authorList>
            <consortium name="Pathogen Informatics"/>
        </authorList>
    </citation>
    <scope>NUCLEOTIDE SEQUENCE [LARGE SCALE GENOMIC DNA]</scope>
    <source>
        <strain evidence="1 2">NCTC11466</strain>
    </source>
</reference>
<organism evidence="1 2">
    <name type="scientific">Cedecea lapagei</name>
    <dbReference type="NCBI Taxonomy" id="158823"/>
    <lineage>
        <taxon>Bacteria</taxon>
        <taxon>Pseudomonadati</taxon>
        <taxon>Pseudomonadota</taxon>
        <taxon>Gammaproteobacteria</taxon>
        <taxon>Enterobacterales</taxon>
        <taxon>Enterobacteriaceae</taxon>
        <taxon>Cedecea</taxon>
    </lineage>
</organism>
<sequence>MIKKVNLNYRIWEWLSRNPRKKQGEIVAEFGINQTTIASALLKMMRRGSIERSGEKWQYTYAATNIAPQKYGRVKPDYRVECGQMVFVESSAGNTIFDECRLNWQGYESNKRLKEVRSARIHA</sequence>
<keyword evidence="2" id="KW-1185">Reference proteome</keyword>
<dbReference type="Gene3D" id="1.10.10.10">
    <property type="entry name" value="Winged helix-like DNA-binding domain superfamily/Winged helix DNA-binding domain"/>
    <property type="match status" value="1"/>
</dbReference>
<dbReference type="AlphaFoldDB" id="A0A447V5N0"/>
<dbReference type="EMBL" id="LR134201">
    <property type="protein sequence ID" value="VEC00020.1"/>
    <property type="molecule type" value="Genomic_DNA"/>
</dbReference>